<keyword evidence="2 5" id="KW-0489">Methyltransferase</keyword>
<dbReference type="PANTHER" id="PTHR35863:SF1">
    <property type="entry name" value="COBALT-PRECORRIN-5B C(1)-METHYLTRANSFERASE"/>
    <property type="match status" value="1"/>
</dbReference>
<comment type="catalytic activity">
    <reaction evidence="5">
        <text>Co-precorrin-5B + S-adenosyl-L-methionine = Co-precorrin-6A + S-adenosyl-L-homocysteine</text>
        <dbReference type="Rhea" id="RHEA:26285"/>
        <dbReference type="ChEBI" id="CHEBI:57856"/>
        <dbReference type="ChEBI" id="CHEBI:59789"/>
        <dbReference type="ChEBI" id="CHEBI:60063"/>
        <dbReference type="ChEBI" id="CHEBI:60064"/>
        <dbReference type="EC" id="2.1.1.195"/>
    </reaction>
</comment>
<keyword evidence="7" id="KW-1185">Reference proteome</keyword>
<gene>
    <name evidence="5 6" type="primary">cbiD</name>
    <name evidence="6" type="ORF">NE675_10965</name>
</gene>
<dbReference type="EMBL" id="JANGEW010000028">
    <property type="protein sequence ID" value="MCQ5343538.1"/>
    <property type="molecule type" value="Genomic_DNA"/>
</dbReference>
<dbReference type="Pfam" id="PF01888">
    <property type="entry name" value="CbiD"/>
    <property type="match status" value="1"/>
</dbReference>
<dbReference type="PANTHER" id="PTHR35863">
    <property type="entry name" value="COBALT-PRECORRIN-5B C(1)-METHYLTRANSFERASE"/>
    <property type="match status" value="1"/>
</dbReference>
<dbReference type="Gene3D" id="3.30.2110.10">
    <property type="entry name" value="CbiD-like"/>
    <property type="match status" value="1"/>
</dbReference>
<dbReference type="GO" id="GO:0008168">
    <property type="term" value="F:methyltransferase activity"/>
    <property type="evidence" value="ECO:0007669"/>
    <property type="project" value="UniProtKB-KW"/>
</dbReference>
<reference evidence="6 7" key="1">
    <citation type="submission" date="2022-06" db="EMBL/GenBank/DDBJ databases">
        <title>Isolation of gut microbiota from human fecal samples.</title>
        <authorList>
            <person name="Pamer E.G."/>
            <person name="Barat B."/>
            <person name="Waligurski E."/>
            <person name="Medina S."/>
            <person name="Paddock L."/>
            <person name="Mostad J."/>
        </authorList>
    </citation>
    <scope>NUCLEOTIDE SEQUENCE [LARGE SCALE GENOMIC DNA]</scope>
    <source>
        <strain evidence="6 7">DFI.1.1</strain>
    </source>
</reference>
<dbReference type="NCBIfam" id="TIGR00312">
    <property type="entry name" value="cbiD"/>
    <property type="match status" value="1"/>
</dbReference>
<keyword evidence="3 5" id="KW-0808">Transferase</keyword>
<dbReference type="EC" id="2.1.1.195" evidence="5"/>
<dbReference type="InterPro" id="IPR002748">
    <property type="entry name" value="CbiD"/>
</dbReference>
<protein>
    <recommendedName>
        <fullName evidence="5">Cobalt-precorrin-5B C(1)-methyltransferase</fullName>
        <ecNumber evidence="5">2.1.1.195</ecNumber>
    </recommendedName>
    <alternativeName>
        <fullName evidence="5">Cobalt-precorrin-6A synthase</fullName>
    </alternativeName>
</protein>
<proteinExistence type="inferred from homology"/>
<name>A0ABT1SUI7_9FIRM</name>
<sequence length="378" mass="40239">MDLFTIKDGKKLRCGYTTGSCAAAAAKAAAVMVLTGKRVDAVALTTPKGEVLHLQPEEISFGPGTVTCAIRKESGDDPDITDGILVFATVEKIEQGYVISGGPGIGKVTKPGLACAVGEWAINPVPRRMIEEALQAAAKACGYDGGLKLTLSIPGGEILAQKTFNPRLGIVGGLSVLGTSGIVDPMSEQALVDTIHTEMDSRRAAGKTHLLAFFGNYGVDFSRDTLGIDVSQRVTISNYVGEMLDYAVYKDFSDVLLIGHIGKLIKVAQGIMNTHSRYADGRTTLLALEAVFAGASRELAHQIYDSLTTDEAVRLLDEAHLLTPVMEAVCQKIEHYMEARTHGAIRTGAVVFSNVYGVLGYTSQAKDLLAVHQKGEVR</sequence>
<evidence type="ECO:0000313" key="7">
    <source>
        <dbReference type="Proteomes" id="UP001206692"/>
    </source>
</evidence>
<dbReference type="HAMAP" id="MF_00787">
    <property type="entry name" value="CbiD"/>
    <property type="match status" value="1"/>
</dbReference>
<dbReference type="Proteomes" id="UP001206692">
    <property type="component" value="Unassembled WGS sequence"/>
</dbReference>
<evidence type="ECO:0000256" key="3">
    <source>
        <dbReference type="ARBA" id="ARBA00022679"/>
    </source>
</evidence>
<evidence type="ECO:0000256" key="2">
    <source>
        <dbReference type="ARBA" id="ARBA00022603"/>
    </source>
</evidence>
<dbReference type="PIRSF" id="PIRSF026782">
    <property type="entry name" value="CbiD"/>
    <property type="match status" value="1"/>
</dbReference>
<dbReference type="GO" id="GO:0032259">
    <property type="term" value="P:methylation"/>
    <property type="evidence" value="ECO:0007669"/>
    <property type="project" value="UniProtKB-KW"/>
</dbReference>
<comment type="function">
    <text evidence="5">Catalyzes the methylation of C-1 in cobalt-precorrin-5B to form cobalt-precorrin-6A.</text>
</comment>
<evidence type="ECO:0000256" key="1">
    <source>
        <dbReference type="ARBA" id="ARBA00022573"/>
    </source>
</evidence>
<comment type="caution">
    <text evidence="6">The sequence shown here is derived from an EMBL/GenBank/DDBJ whole genome shotgun (WGS) entry which is preliminary data.</text>
</comment>
<comment type="pathway">
    <text evidence="5">Cofactor biosynthesis; adenosylcobalamin biosynthesis; cob(II)yrinate a,c-diamide from sirohydrochlorin (anaerobic route): step 6/10.</text>
</comment>
<evidence type="ECO:0000313" key="6">
    <source>
        <dbReference type="EMBL" id="MCQ5343538.1"/>
    </source>
</evidence>
<accession>A0ABT1SUI7</accession>
<keyword evidence="4 5" id="KW-0949">S-adenosyl-L-methionine</keyword>
<dbReference type="SUPFAM" id="SSF111342">
    <property type="entry name" value="CbiD-like"/>
    <property type="match status" value="1"/>
</dbReference>
<dbReference type="RefSeq" id="WP_062413150.1">
    <property type="nucleotide sequence ID" value="NZ_JAJCIO010000031.1"/>
</dbReference>
<keyword evidence="1 5" id="KW-0169">Cobalamin biosynthesis</keyword>
<evidence type="ECO:0000256" key="4">
    <source>
        <dbReference type="ARBA" id="ARBA00022691"/>
    </source>
</evidence>
<evidence type="ECO:0000256" key="5">
    <source>
        <dbReference type="HAMAP-Rule" id="MF_00787"/>
    </source>
</evidence>
<organism evidence="6 7">
    <name type="scientific">Megasphaera massiliensis</name>
    <dbReference type="NCBI Taxonomy" id="1232428"/>
    <lineage>
        <taxon>Bacteria</taxon>
        <taxon>Bacillati</taxon>
        <taxon>Bacillota</taxon>
        <taxon>Negativicutes</taxon>
        <taxon>Veillonellales</taxon>
        <taxon>Veillonellaceae</taxon>
        <taxon>Megasphaera</taxon>
    </lineage>
</organism>
<comment type="similarity">
    <text evidence="5">Belongs to the CbiD family.</text>
</comment>
<dbReference type="InterPro" id="IPR036074">
    <property type="entry name" value="CbiD_sf"/>
</dbReference>